<gene>
    <name evidence="1" type="ORF">ACD_80C00118G0016</name>
</gene>
<reference evidence="1" key="1">
    <citation type="journal article" date="2012" name="Science">
        <title>Fermentation, hydrogen, and sulfur metabolism in multiple uncultivated bacterial phyla.</title>
        <authorList>
            <person name="Wrighton K.C."/>
            <person name="Thomas B.C."/>
            <person name="Sharon I."/>
            <person name="Miller C.S."/>
            <person name="Castelle C.J."/>
            <person name="VerBerkmoes N.C."/>
            <person name="Wilkins M.J."/>
            <person name="Hettich R.L."/>
            <person name="Lipton M.S."/>
            <person name="Williams K.H."/>
            <person name="Long P.E."/>
            <person name="Banfield J.F."/>
        </authorList>
    </citation>
    <scope>NUCLEOTIDE SEQUENCE [LARGE SCALE GENOMIC DNA]</scope>
</reference>
<dbReference type="InterPro" id="IPR056238">
    <property type="entry name" value="YunG-like"/>
</dbReference>
<proteinExistence type="predicted"/>
<accession>K1XIU9</accession>
<name>K1XIU9_9BACT</name>
<dbReference type="Pfam" id="PF24585">
    <property type="entry name" value="YunG"/>
    <property type="match status" value="1"/>
</dbReference>
<comment type="caution">
    <text evidence="1">The sequence shown here is derived from an EMBL/GenBank/DDBJ whole genome shotgun (WGS) entry which is preliminary data.</text>
</comment>
<sequence length="142" mass="16727">MTLSSQKITGISVDNFPSIIKKCRSKETSSDPEHRSQDNSSYRQCLATALLASDFLWFSVYAEKITIDADRTGYHYFNKDMQNIPLNFCEEQFAHENITARKDERLLDKNRIDVILKFHPEIKQQYEILKQRFEEEIAILFK</sequence>
<organism evidence="1">
    <name type="scientific">uncultured bacterium</name>
    <name type="common">gcode 4</name>
    <dbReference type="NCBI Taxonomy" id="1234023"/>
    <lineage>
        <taxon>Bacteria</taxon>
        <taxon>environmental samples</taxon>
    </lineage>
</organism>
<dbReference type="EMBL" id="AMFJ01036125">
    <property type="protein sequence ID" value="EKD25107.1"/>
    <property type="molecule type" value="Genomic_DNA"/>
</dbReference>
<dbReference type="AlphaFoldDB" id="K1XIU9"/>
<evidence type="ECO:0000313" key="1">
    <source>
        <dbReference type="EMBL" id="EKD25107.1"/>
    </source>
</evidence>
<protein>
    <submittedName>
        <fullName evidence="1">Uncharacterized protein</fullName>
    </submittedName>
</protein>